<dbReference type="GO" id="GO:0004190">
    <property type="term" value="F:aspartic-type endopeptidase activity"/>
    <property type="evidence" value="ECO:0007669"/>
    <property type="project" value="InterPro"/>
</dbReference>
<proteinExistence type="inferred from homology"/>
<evidence type="ECO:0000256" key="2">
    <source>
        <dbReference type="ARBA" id="ARBA00023157"/>
    </source>
</evidence>
<feature type="disulfide bond" evidence="4">
    <location>
        <begin position="34"/>
        <end position="39"/>
    </location>
</feature>
<dbReference type="Proteomes" id="UP000515152">
    <property type="component" value="Chromosome 2"/>
</dbReference>
<feature type="active site" evidence="3">
    <location>
        <position position="21"/>
    </location>
</feature>
<accession>A0A6P8G268</accession>
<dbReference type="InterPro" id="IPR021109">
    <property type="entry name" value="Peptidase_aspartic_dom_sf"/>
</dbReference>
<feature type="disulfide bond" evidence="4">
    <location>
        <begin position="235"/>
        <end position="313"/>
    </location>
</feature>
<feature type="active site" evidence="3">
    <location>
        <position position="201"/>
    </location>
</feature>
<sequence>MSYFGKISVGSPAQTFYVHFDTGSTTLWINSIYCKSDACTHHPLFNPQQSSTYYSYGQPFSIQYGSGSLTGVIGYDTVSMGELTVRRQKIGLSETEPGNNFARPLHDGIMGLAFKPHQQTIVDTMIQEGLIEEPVFAFYLSRNSEQGSEAVFGGTDPSHYQGEIHWVPVAQDSHWQLVFEGFEVNHMSTGWCNTGCSAIVDTGTSLLEAPPQYVDGLHNMLGAYKDDSGEYVFDCSIVSSRPTLTFIMNGAHLHLPPSAYVRQFLGHRFCIYFKLSLRNVSALHTSKHYDHGLKTFCVRVTAQEQDSDGNSYCVSGIKKSHENYRDGLPCWILGDVFLRQFYSVFDQGNGRVGFAQLA</sequence>
<dbReference type="RefSeq" id="XP_031434048.1">
    <property type="nucleotide sequence ID" value="XM_031578188.1"/>
</dbReference>
<dbReference type="PRINTS" id="PR00792">
    <property type="entry name" value="PEPSIN"/>
</dbReference>
<dbReference type="KEGG" id="char:105907900"/>
<evidence type="ECO:0000256" key="3">
    <source>
        <dbReference type="PIRSR" id="PIRSR601461-1"/>
    </source>
</evidence>
<gene>
    <name evidence="7" type="primary">LOC105907900</name>
</gene>
<comment type="similarity">
    <text evidence="1">Belongs to the peptidase A1 family.</text>
</comment>
<dbReference type="GeneID" id="105907900"/>
<reference evidence="7" key="1">
    <citation type="submission" date="2025-08" db="UniProtKB">
        <authorList>
            <consortium name="RefSeq"/>
        </authorList>
    </citation>
    <scope>IDENTIFICATION</scope>
</reference>
<keyword evidence="2 4" id="KW-1015">Disulfide bond</keyword>
<dbReference type="SUPFAM" id="SSF50630">
    <property type="entry name" value="Acid proteases"/>
    <property type="match status" value="1"/>
</dbReference>
<dbReference type="Gene3D" id="2.40.70.10">
    <property type="entry name" value="Acid Proteases"/>
    <property type="match status" value="2"/>
</dbReference>
<dbReference type="PANTHER" id="PTHR47966:SF66">
    <property type="entry name" value="PEPSINOGEN C"/>
    <property type="match status" value="1"/>
</dbReference>
<dbReference type="AlphaFoldDB" id="A0A6P8G268"/>
<organism evidence="6 7">
    <name type="scientific">Clupea harengus</name>
    <name type="common">Atlantic herring</name>
    <dbReference type="NCBI Taxonomy" id="7950"/>
    <lineage>
        <taxon>Eukaryota</taxon>
        <taxon>Metazoa</taxon>
        <taxon>Chordata</taxon>
        <taxon>Craniata</taxon>
        <taxon>Vertebrata</taxon>
        <taxon>Euteleostomi</taxon>
        <taxon>Actinopterygii</taxon>
        <taxon>Neopterygii</taxon>
        <taxon>Teleostei</taxon>
        <taxon>Clupei</taxon>
        <taxon>Clupeiformes</taxon>
        <taxon>Clupeoidei</taxon>
        <taxon>Clupeidae</taxon>
        <taxon>Clupea</taxon>
    </lineage>
</organism>
<dbReference type="FunFam" id="2.40.70.10:FF:000004">
    <property type="entry name" value="Pepsin A"/>
    <property type="match status" value="1"/>
</dbReference>
<dbReference type="Pfam" id="PF00026">
    <property type="entry name" value="Asp"/>
    <property type="match status" value="2"/>
</dbReference>
<dbReference type="InterPro" id="IPR033121">
    <property type="entry name" value="PEPTIDASE_A1"/>
</dbReference>
<dbReference type="GO" id="GO:0006508">
    <property type="term" value="P:proteolysis"/>
    <property type="evidence" value="ECO:0007669"/>
    <property type="project" value="InterPro"/>
</dbReference>
<name>A0A6P8G268_CLUHA</name>
<dbReference type="OrthoDB" id="771136at2759"/>
<dbReference type="PROSITE" id="PS51767">
    <property type="entry name" value="PEPTIDASE_A1"/>
    <property type="match status" value="1"/>
</dbReference>
<protein>
    <submittedName>
        <fullName evidence="7">Gastricsin-like</fullName>
    </submittedName>
</protein>
<feature type="domain" description="Peptidase A1" evidence="5">
    <location>
        <begin position="3"/>
        <end position="355"/>
    </location>
</feature>
<evidence type="ECO:0000313" key="7">
    <source>
        <dbReference type="RefSeq" id="XP_031434048.1"/>
    </source>
</evidence>
<dbReference type="PANTHER" id="PTHR47966">
    <property type="entry name" value="BETA-SITE APP-CLEAVING ENZYME, ISOFORM A-RELATED"/>
    <property type="match status" value="1"/>
</dbReference>
<dbReference type="InterPro" id="IPR001461">
    <property type="entry name" value="Aspartic_peptidase_A1"/>
</dbReference>
<evidence type="ECO:0000256" key="4">
    <source>
        <dbReference type="PIRSR" id="PIRSR601461-2"/>
    </source>
</evidence>
<keyword evidence="6" id="KW-1185">Reference proteome</keyword>
<evidence type="ECO:0000259" key="5">
    <source>
        <dbReference type="PROSITE" id="PS51767"/>
    </source>
</evidence>
<evidence type="ECO:0000313" key="6">
    <source>
        <dbReference type="Proteomes" id="UP000515152"/>
    </source>
</evidence>
<evidence type="ECO:0000256" key="1">
    <source>
        <dbReference type="ARBA" id="ARBA00007447"/>
    </source>
</evidence>